<evidence type="ECO:0000313" key="1">
    <source>
        <dbReference type="EMBL" id="KAK3316136.1"/>
    </source>
</evidence>
<dbReference type="Proteomes" id="UP001283341">
    <property type="component" value="Unassembled WGS sequence"/>
</dbReference>
<organism evidence="1 2">
    <name type="scientific">Apodospora peruviana</name>
    <dbReference type="NCBI Taxonomy" id="516989"/>
    <lineage>
        <taxon>Eukaryota</taxon>
        <taxon>Fungi</taxon>
        <taxon>Dikarya</taxon>
        <taxon>Ascomycota</taxon>
        <taxon>Pezizomycotina</taxon>
        <taxon>Sordariomycetes</taxon>
        <taxon>Sordariomycetidae</taxon>
        <taxon>Sordariales</taxon>
        <taxon>Lasiosphaeriaceae</taxon>
        <taxon>Apodospora</taxon>
    </lineage>
</organism>
<protein>
    <submittedName>
        <fullName evidence="1">Uncharacterized protein</fullName>
    </submittedName>
</protein>
<sequence>MQHALIRPIFPELTSGWRVSRISRCLFFCWVGPDARSDPQSFLPSCAALCGWVPVCCHCLEAPYAKFEPFFPAFPDFGTTFTKHHLTDINPIQSLLLSRAFELTFSIIQGKRLYFALLNLFPSCPLLSDAARLPSSVSWPESALDLHSSTGGTLSRRSNWVPGKAASSGCLPQQQQKIIT</sequence>
<keyword evidence="2" id="KW-1185">Reference proteome</keyword>
<gene>
    <name evidence="1" type="ORF">B0H66DRAFT_279193</name>
</gene>
<name>A0AAE0I0G6_9PEZI</name>
<comment type="caution">
    <text evidence="1">The sequence shown here is derived from an EMBL/GenBank/DDBJ whole genome shotgun (WGS) entry which is preliminary data.</text>
</comment>
<reference evidence="1" key="2">
    <citation type="submission" date="2023-06" db="EMBL/GenBank/DDBJ databases">
        <authorList>
            <consortium name="Lawrence Berkeley National Laboratory"/>
            <person name="Haridas S."/>
            <person name="Hensen N."/>
            <person name="Bonometti L."/>
            <person name="Westerberg I."/>
            <person name="Brannstrom I.O."/>
            <person name="Guillou S."/>
            <person name="Cros-Aarteil S."/>
            <person name="Calhoun S."/>
            <person name="Kuo A."/>
            <person name="Mondo S."/>
            <person name="Pangilinan J."/>
            <person name="Riley R."/>
            <person name="Labutti K."/>
            <person name="Andreopoulos B."/>
            <person name="Lipzen A."/>
            <person name="Chen C."/>
            <person name="Yanf M."/>
            <person name="Daum C."/>
            <person name="Ng V."/>
            <person name="Clum A."/>
            <person name="Steindorff A."/>
            <person name="Ohm R."/>
            <person name="Martin F."/>
            <person name="Silar P."/>
            <person name="Natvig D."/>
            <person name="Lalanne C."/>
            <person name="Gautier V."/>
            <person name="Ament-Velasquez S.L."/>
            <person name="Kruys A."/>
            <person name="Hutchinson M.I."/>
            <person name="Powell A.J."/>
            <person name="Barry K."/>
            <person name="Miller A.N."/>
            <person name="Grigoriev I.V."/>
            <person name="Debuchy R."/>
            <person name="Gladieux P."/>
            <person name="Thoren M.H."/>
            <person name="Johannesson H."/>
        </authorList>
    </citation>
    <scope>NUCLEOTIDE SEQUENCE</scope>
    <source>
        <strain evidence="1">CBS 118394</strain>
    </source>
</reference>
<dbReference type="AlphaFoldDB" id="A0AAE0I0G6"/>
<dbReference type="EMBL" id="JAUEDM010000005">
    <property type="protein sequence ID" value="KAK3316136.1"/>
    <property type="molecule type" value="Genomic_DNA"/>
</dbReference>
<accession>A0AAE0I0G6</accession>
<reference evidence="1" key="1">
    <citation type="journal article" date="2023" name="Mol. Phylogenet. Evol.">
        <title>Genome-scale phylogeny and comparative genomics of the fungal order Sordariales.</title>
        <authorList>
            <person name="Hensen N."/>
            <person name="Bonometti L."/>
            <person name="Westerberg I."/>
            <person name="Brannstrom I.O."/>
            <person name="Guillou S."/>
            <person name="Cros-Aarteil S."/>
            <person name="Calhoun S."/>
            <person name="Haridas S."/>
            <person name="Kuo A."/>
            <person name="Mondo S."/>
            <person name="Pangilinan J."/>
            <person name="Riley R."/>
            <person name="LaButti K."/>
            <person name="Andreopoulos B."/>
            <person name="Lipzen A."/>
            <person name="Chen C."/>
            <person name="Yan M."/>
            <person name="Daum C."/>
            <person name="Ng V."/>
            <person name="Clum A."/>
            <person name="Steindorff A."/>
            <person name="Ohm R.A."/>
            <person name="Martin F."/>
            <person name="Silar P."/>
            <person name="Natvig D.O."/>
            <person name="Lalanne C."/>
            <person name="Gautier V."/>
            <person name="Ament-Velasquez S.L."/>
            <person name="Kruys A."/>
            <person name="Hutchinson M.I."/>
            <person name="Powell A.J."/>
            <person name="Barry K."/>
            <person name="Miller A.N."/>
            <person name="Grigoriev I.V."/>
            <person name="Debuchy R."/>
            <person name="Gladieux P."/>
            <person name="Hiltunen Thoren M."/>
            <person name="Johannesson H."/>
        </authorList>
    </citation>
    <scope>NUCLEOTIDE SEQUENCE</scope>
    <source>
        <strain evidence="1">CBS 118394</strain>
    </source>
</reference>
<evidence type="ECO:0000313" key="2">
    <source>
        <dbReference type="Proteomes" id="UP001283341"/>
    </source>
</evidence>
<proteinExistence type="predicted"/>